<feature type="non-terminal residue" evidence="3">
    <location>
        <position position="38"/>
    </location>
</feature>
<gene>
    <name evidence="3" type="ORF">TNCT_526041</name>
</gene>
<comment type="similarity">
    <text evidence="1">Belongs to the TRAFAC class myosin-kinesin ATPase superfamily. Kinesin family.</text>
</comment>
<dbReference type="GO" id="GO:0007018">
    <property type="term" value="P:microtubule-based movement"/>
    <property type="evidence" value="ECO:0007669"/>
    <property type="project" value="InterPro"/>
</dbReference>
<dbReference type="PROSITE" id="PS50067">
    <property type="entry name" value="KINESIN_MOTOR_2"/>
    <property type="match status" value="1"/>
</dbReference>
<name>A0A8X6LHA8_TRICU</name>
<dbReference type="GO" id="GO:0008017">
    <property type="term" value="F:microtubule binding"/>
    <property type="evidence" value="ECO:0007669"/>
    <property type="project" value="InterPro"/>
</dbReference>
<evidence type="ECO:0000313" key="4">
    <source>
        <dbReference type="Proteomes" id="UP000887116"/>
    </source>
</evidence>
<evidence type="ECO:0000313" key="3">
    <source>
        <dbReference type="EMBL" id="GFR09820.1"/>
    </source>
</evidence>
<organism evidence="3 4">
    <name type="scientific">Trichonephila clavata</name>
    <name type="common">Joro spider</name>
    <name type="synonym">Nephila clavata</name>
    <dbReference type="NCBI Taxonomy" id="2740835"/>
    <lineage>
        <taxon>Eukaryota</taxon>
        <taxon>Metazoa</taxon>
        <taxon>Ecdysozoa</taxon>
        <taxon>Arthropoda</taxon>
        <taxon>Chelicerata</taxon>
        <taxon>Arachnida</taxon>
        <taxon>Araneae</taxon>
        <taxon>Araneomorphae</taxon>
        <taxon>Entelegynae</taxon>
        <taxon>Araneoidea</taxon>
        <taxon>Nephilidae</taxon>
        <taxon>Trichonephila</taxon>
    </lineage>
</organism>
<keyword evidence="4" id="KW-1185">Reference proteome</keyword>
<dbReference type="EMBL" id="BMAO01026448">
    <property type="protein sequence ID" value="GFR09820.1"/>
    <property type="molecule type" value="Genomic_DNA"/>
</dbReference>
<dbReference type="Proteomes" id="UP000887116">
    <property type="component" value="Unassembled WGS sequence"/>
</dbReference>
<proteinExistence type="inferred from homology"/>
<sequence>MVLLQDPTAGDPVDILRAKRAQEKKYIFDWAFDEHSSQ</sequence>
<dbReference type="GO" id="GO:0003777">
    <property type="term" value="F:microtubule motor activity"/>
    <property type="evidence" value="ECO:0007669"/>
    <property type="project" value="InterPro"/>
</dbReference>
<comment type="caution">
    <text evidence="1">Lacks conserved residue(s) required for the propagation of feature annotation.</text>
</comment>
<dbReference type="InterPro" id="IPR001752">
    <property type="entry name" value="Kinesin_motor_dom"/>
</dbReference>
<accession>A0A8X6LHA8</accession>
<dbReference type="AlphaFoldDB" id="A0A8X6LHA8"/>
<protein>
    <recommendedName>
        <fullName evidence="2">Kinesin motor domain-containing protein</fullName>
    </recommendedName>
</protein>
<dbReference type="GO" id="GO:0005524">
    <property type="term" value="F:ATP binding"/>
    <property type="evidence" value="ECO:0007669"/>
    <property type="project" value="InterPro"/>
</dbReference>
<evidence type="ECO:0000259" key="2">
    <source>
        <dbReference type="PROSITE" id="PS50067"/>
    </source>
</evidence>
<feature type="domain" description="Kinesin motor" evidence="2">
    <location>
        <begin position="1"/>
        <end position="38"/>
    </location>
</feature>
<evidence type="ECO:0000256" key="1">
    <source>
        <dbReference type="PROSITE-ProRule" id="PRU00283"/>
    </source>
</evidence>
<reference evidence="3" key="1">
    <citation type="submission" date="2020-07" db="EMBL/GenBank/DDBJ databases">
        <title>Multicomponent nature underlies the extraordinary mechanical properties of spider dragline silk.</title>
        <authorList>
            <person name="Kono N."/>
            <person name="Nakamura H."/>
            <person name="Mori M."/>
            <person name="Yoshida Y."/>
            <person name="Ohtoshi R."/>
            <person name="Malay A.D."/>
            <person name="Moran D.A.P."/>
            <person name="Tomita M."/>
            <person name="Numata K."/>
            <person name="Arakawa K."/>
        </authorList>
    </citation>
    <scope>NUCLEOTIDE SEQUENCE</scope>
</reference>
<dbReference type="OrthoDB" id="6489156at2759"/>
<comment type="caution">
    <text evidence="3">The sequence shown here is derived from an EMBL/GenBank/DDBJ whole genome shotgun (WGS) entry which is preliminary data.</text>
</comment>